<dbReference type="EMBL" id="BK032571">
    <property type="protein sequence ID" value="DAF48642.1"/>
    <property type="molecule type" value="Genomic_DNA"/>
</dbReference>
<evidence type="ECO:0000313" key="1">
    <source>
        <dbReference type="EMBL" id="DAF48642.1"/>
    </source>
</evidence>
<accession>A0A8S5SD44</accession>
<name>A0A8S5SD44_9CAUD</name>
<sequence>MQNNYDYLLSKCPWWLKKNENVQAFYKAVTKLFDEVDKIYNLLEKQHLIDYASGEFLDDLGIKFNVSRNGQTDDRYRNRIKLAMRKYKLIPNLETISNIGEMFTGLTPVIELNTNNEHALYDVKFVSDRDYDYSLIDELNLNSIVGGGVKVNTSKCLDNYIVGMRFGSRALGQNAIKNEVKRNPVCNFAYSKFGRFGRNNLGQYDLGKDNMINLK</sequence>
<organism evidence="1">
    <name type="scientific">Siphoviridae sp. ctzWr28</name>
    <dbReference type="NCBI Taxonomy" id="2827980"/>
    <lineage>
        <taxon>Viruses</taxon>
        <taxon>Duplodnaviria</taxon>
        <taxon>Heunggongvirae</taxon>
        <taxon>Uroviricota</taxon>
        <taxon>Caudoviricetes</taxon>
    </lineage>
</organism>
<reference evidence="1" key="1">
    <citation type="journal article" date="2021" name="Proc. Natl. Acad. Sci. U.S.A.">
        <title>A Catalog of Tens of Thousands of Viruses from Human Metagenomes Reveals Hidden Associations with Chronic Diseases.</title>
        <authorList>
            <person name="Tisza M.J."/>
            <person name="Buck C.B."/>
        </authorList>
    </citation>
    <scope>NUCLEOTIDE SEQUENCE</scope>
    <source>
        <strain evidence="1">CtzWr28</strain>
    </source>
</reference>
<proteinExistence type="predicted"/>
<protein>
    <submittedName>
        <fullName evidence="1">Uncharacterized protein</fullName>
    </submittedName>
</protein>